<dbReference type="RefSeq" id="WP_182541193.1">
    <property type="nucleotide sequence ID" value="NZ_JACGXA010000001.1"/>
</dbReference>
<feature type="domain" description="HD" evidence="1">
    <location>
        <begin position="22"/>
        <end position="98"/>
    </location>
</feature>
<evidence type="ECO:0000313" key="3">
    <source>
        <dbReference type="Proteomes" id="UP000580910"/>
    </source>
</evidence>
<dbReference type="GO" id="GO:0016787">
    <property type="term" value="F:hydrolase activity"/>
    <property type="evidence" value="ECO:0007669"/>
    <property type="project" value="UniProtKB-KW"/>
</dbReference>
<dbReference type="Proteomes" id="UP000580910">
    <property type="component" value="Unassembled WGS sequence"/>
</dbReference>
<protein>
    <submittedName>
        <fullName evidence="2">Putative hydrolase (HD superfamily)</fullName>
    </submittedName>
</protein>
<evidence type="ECO:0000313" key="2">
    <source>
        <dbReference type="EMBL" id="MBA8805459.1"/>
    </source>
</evidence>
<keyword evidence="2" id="KW-0378">Hydrolase</keyword>
<dbReference type="EMBL" id="JACGXA010000001">
    <property type="protein sequence ID" value="MBA8805459.1"/>
    <property type="molecule type" value="Genomic_DNA"/>
</dbReference>
<accession>A0A7W3J3C4</accession>
<dbReference type="AlphaFoldDB" id="A0A7W3J3C4"/>
<keyword evidence="3" id="KW-1185">Reference proteome</keyword>
<dbReference type="SUPFAM" id="SSF109604">
    <property type="entry name" value="HD-domain/PDEase-like"/>
    <property type="match status" value="1"/>
</dbReference>
<sequence>MSWTATDCESVAREFVEPLGDRWKHVQGVAETAATWSGVGAEAGFIVGSAWLHDIGYAPELHQTGMHAIDGALFLDLAGAPREIVSLVAFHTGAEFEAEERGLIDKLIQFDRPRQEWIDALILADLVTGSDGARVTVGQRLDSIFERYEAQHPVHRAVTRSREYLETCAARAAKRVGYPT</sequence>
<evidence type="ECO:0000259" key="1">
    <source>
        <dbReference type="Pfam" id="PF01966"/>
    </source>
</evidence>
<proteinExistence type="predicted"/>
<dbReference type="InterPro" id="IPR006674">
    <property type="entry name" value="HD_domain"/>
</dbReference>
<comment type="caution">
    <text evidence="2">The sequence shown here is derived from an EMBL/GenBank/DDBJ whole genome shotgun (WGS) entry which is preliminary data.</text>
</comment>
<organism evidence="2 3">
    <name type="scientific">Nocardioides ginsengisegetis</name>
    <dbReference type="NCBI Taxonomy" id="661491"/>
    <lineage>
        <taxon>Bacteria</taxon>
        <taxon>Bacillati</taxon>
        <taxon>Actinomycetota</taxon>
        <taxon>Actinomycetes</taxon>
        <taxon>Propionibacteriales</taxon>
        <taxon>Nocardioidaceae</taxon>
        <taxon>Nocardioides</taxon>
    </lineage>
</organism>
<dbReference type="Pfam" id="PF01966">
    <property type="entry name" value="HD"/>
    <property type="match status" value="1"/>
</dbReference>
<name>A0A7W3J3C4_9ACTN</name>
<gene>
    <name evidence="2" type="ORF">FB382_003750</name>
</gene>
<reference evidence="2 3" key="1">
    <citation type="submission" date="2020-07" db="EMBL/GenBank/DDBJ databases">
        <title>Sequencing the genomes of 1000 actinobacteria strains.</title>
        <authorList>
            <person name="Klenk H.-P."/>
        </authorList>
    </citation>
    <scope>NUCLEOTIDE SEQUENCE [LARGE SCALE GENOMIC DNA]</scope>
    <source>
        <strain evidence="2 3">DSM 21349</strain>
    </source>
</reference>